<sequence>NLVALAQAMGISTGQIYKVREGQRGINQKFIIGATKAFPEYNLNTLFHVAQGQPVKSSNKLPEFREYARQKYPNELDEDLITMIEDLIERGRRKPE</sequence>
<organism evidence="1">
    <name type="scientific">marine sediment metagenome</name>
    <dbReference type="NCBI Taxonomy" id="412755"/>
    <lineage>
        <taxon>unclassified sequences</taxon>
        <taxon>metagenomes</taxon>
        <taxon>ecological metagenomes</taxon>
    </lineage>
</organism>
<accession>X1LQW9</accession>
<reference evidence="1" key="1">
    <citation type="journal article" date="2014" name="Front. Microbiol.">
        <title>High frequency of phylogenetically diverse reductive dehalogenase-homologous genes in deep subseafloor sedimentary metagenomes.</title>
        <authorList>
            <person name="Kawai M."/>
            <person name="Futagami T."/>
            <person name="Toyoda A."/>
            <person name="Takaki Y."/>
            <person name="Nishi S."/>
            <person name="Hori S."/>
            <person name="Arai W."/>
            <person name="Tsubouchi T."/>
            <person name="Morono Y."/>
            <person name="Uchiyama I."/>
            <person name="Ito T."/>
            <person name="Fujiyama A."/>
            <person name="Inagaki F."/>
            <person name="Takami H."/>
        </authorList>
    </citation>
    <scope>NUCLEOTIDE SEQUENCE</scope>
    <source>
        <strain evidence="1">Expedition CK06-06</strain>
    </source>
</reference>
<protein>
    <submittedName>
        <fullName evidence="1">Uncharacterized protein</fullName>
    </submittedName>
</protein>
<gene>
    <name evidence="1" type="ORF">S06H3_27541</name>
</gene>
<evidence type="ECO:0000313" key="1">
    <source>
        <dbReference type="EMBL" id="GAI21777.1"/>
    </source>
</evidence>
<dbReference type="EMBL" id="BARV01015988">
    <property type="protein sequence ID" value="GAI21777.1"/>
    <property type="molecule type" value="Genomic_DNA"/>
</dbReference>
<proteinExistence type="predicted"/>
<dbReference type="AlphaFoldDB" id="X1LQW9"/>
<comment type="caution">
    <text evidence="1">The sequence shown here is derived from an EMBL/GenBank/DDBJ whole genome shotgun (WGS) entry which is preliminary data.</text>
</comment>
<name>X1LQW9_9ZZZZ</name>
<feature type="non-terminal residue" evidence="1">
    <location>
        <position position="1"/>
    </location>
</feature>